<accession>A0ABV5KWU8</accession>
<keyword evidence="8 10" id="KW-0472">Membrane</keyword>
<evidence type="ECO:0000256" key="7">
    <source>
        <dbReference type="ARBA" id="ARBA00023065"/>
    </source>
</evidence>
<evidence type="ECO:0000256" key="1">
    <source>
        <dbReference type="ARBA" id="ARBA00022426"/>
    </source>
</evidence>
<keyword evidence="4 10" id="KW-0169">Cobalamin biosynthesis</keyword>
<evidence type="ECO:0000256" key="5">
    <source>
        <dbReference type="ARBA" id="ARBA00022692"/>
    </source>
</evidence>
<proteinExistence type="inferred from homology"/>
<feature type="transmembrane region" description="Helical" evidence="10">
    <location>
        <begin position="64"/>
        <end position="84"/>
    </location>
</feature>
<dbReference type="PANTHER" id="PTHR38662">
    <property type="entry name" value="COBALT TRANSPORT PROTEIN CBIN"/>
    <property type="match status" value="1"/>
</dbReference>
<evidence type="ECO:0000256" key="4">
    <source>
        <dbReference type="ARBA" id="ARBA00022573"/>
    </source>
</evidence>
<evidence type="ECO:0000256" key="2">
    <source>
        <dbReference type="ARBA" id="ARBA00022448"/>
    </source>
</evidence>
<name>A0ABV5KWU8_9BACL</name>
<dbReference type="EMBL" id="JBHMDO010000034">
    <property type="protein sequence ID" value="MFB9328537.1"/>
    <property type="molecule type" value="Genomic_DNA"/>
</dbReference>
<comment type="pathway">
    <text evidence="10">Cofactor biosynthesis; adenosylcobalamin biosynthesis.</text>
</comment>
<comment type="caution">
    <text evidence="10">Lacks conserved residue(s) required for the propagation of feature annotation.</text>
</comment>
<keyword evidence="1 10" id="KW-0171">Cobalt transport</keyword>
<evidence type="ECO:0000256" key="8">
    <source>
        <dbReference type="ARBA" id="ARBA00023136"/>
    </source>
</evidence>
<dbReference type="PANTHER" id="PTHR38662:SF1">
    <property type="entry name" value="COBALT TRANSPORT PROTEIN CBIN"/>
    <property type="match status" value="1"/>
</dbReference>
<keyword evidence="5 10" id="KW-0812">Transmembrane</keyword>
<gene>
    <name evidence="10" type="primary">cbiN</name>
    <name evidence="11" type="ORF">ACFFSY_21600</name>
</gene>
<comment type="subcellular location">
    <subcellularLocation>
        <location evidence="10">Cell membrane</location>
        <topology evidence="10">Multi-pass membrane protein</topology>
    </subcellularLocation>
</comment>
<keyword evidence="7 10" id="KW-0406">Ion transport</keyword>
<evidence type="ECO:0000256" key="9">
    <source>
        <dbReference type="ARBA" id="ARBA00023285"/>
    </source>
</evidence>
<sequence>MFKRYRNTLIILAVILLAVLPLAFVKGEFGGADGEAEELIAVVDPTYKPWFSSLLSPPGETESMLFALQAALGAGFIGYVIGLFRGKATRKQP</sequence>
<keyword evidence="12" id="KW-1185">Reference proteome</keyword>
<keyword evidence="6 10" id="KW-1133">Transmembrane helix</keyword>
<keyword evidence="3 10" id="KW-1003">Cell membrane</keyword>
<dbReference type="HAMAP" id="MF_00330">
    <property type="entry name" value="CbiN"/>
    <property type="match status" value="1"/>
</dbReference>
<dbReference type="Proteomes" id="UP001589747">
    <property type="component" value="Unassembled WGS sequence"/>
</dbReference>
<evidence type="ECO:0000313" key="11">
    <source>
        <dbReference type="EMBL" id="MFB9328537.1"/>
    </source>
</evidence>
<keyword evidence="9 10" id="KW-0170">Cobalt</keyword>
<comment type="similarity">
    <text evidence="10">Belongs to the CbiN family.</text>
</comment>
<comment type="function">
    <text evidence="10">Part of the energy-coupling factor (ECF) transporter complex CbiMNOQ involved in cobalt import.</text>
</comment>
<evidence type="ECO:0000256" key="6">
    <source>
        <dbReference type="ARBA" id="ARBA00022989"/>
    </source>
</evidence>
<dbReference type="RefSeq" id="WP_377497953.1">
    <property type="nucleotide sequence ID" value="NZ_JBHMDO010000034.1"/>
</dbReference>
<dbReference type="NCBIfam" id="NF002780">
    <property type="entry name" value="PRK02898.1"/>
    <property type="match status" value="1"/>
</dbReference>
<dbReference type="InterPro" id="IPR003705">
    <property type="entry name" value="CbiN"/>
</dbReference>
<evidence type="ECO:0000256" key="3">
    <source>
        <dbReference type="ARBA" id="ARBA00022475"/>
    </source>
</evidence>
<evidence type="ECO:0000256" key="10">
    <source>
        <dbReference type="HAMAP-Rule" id="MF_00330"/>
    </source>
</evidence>
<reference evidence="11 12" key="1">
    <citation type="submission" date="2024-09" db="EMBL/GenBank/DDBJ databases">
        <authorList>
            <person name="Sun Q."/>
            <person name="Mori K."/>
        </authorList>
    </citation>
    <scope>NUCLEOTIDE SEQUENCE [LARGE SCALE GENOMIC DNA]</scope>
    <source>
        <strain evidence="11 12">TISTR 2452</strain>
    </source>
</reference>
<dbReference type="Pfam" id="PF02553">
    <property type="entry name" value="CbiN"/>
    <property type="match status" value="1"/>
</dbReference>
<evidence type="ECO:0000313" key="12">
    <source>
        <dbReference type="Proteomes" id="UP001589747"/>
    </source>
</evidence>
<organism evidence="11 12">
    <name type="scientific">Paenibacillus aurantiacus</name>
    <dbReference type="NCBI Taxonomy" id="1936118"/>
    <lineage>
        <taxon>Bacteria</taxon>
        <taxon>Bacillati</taxon>
        <taxon>Bacillota</taxon>
        <taxon>Bacilli</taxon>
        <taxon>Bacillales</taxon>
        <taxon>Paenibacillaceae</taxon>
        <taxon>Paenibacillus</taxon>
    </lineage>
</organism>
<comment type="subunit">
    <text evidence="10">Forms an energy-coupling factor (ECF) transporter complex composed of an ATP-binding protein (A component, CbiO), a transmembrane protein (T component, CbiQ) and 2 possible substrate-capture proteins (S components, CbiM and CbiN) of unknown stoichimetry.</text>
</comment>
<keyword evidence="2 10" id="KW-0813">Transport</keyword>
<protein>
    <recommendedName>
        <fullName evidence="10">Cobalt transport protein CbiN</fullName>
    </recommendedName>
    <alternativeName>
        <fullName evidence="10">Energy-coupling factor transporter probable substrate-capture protein CbiN</fullName>
        <shortName evidence="10">ECF transporter S component CbiN</shortName>
    </alternativeName>
</protein>
<comment type="caution">
    <text evidence="11">The sequence shown here is derived from an EMBL/GenBank/DDBJ whole genome shotgun (WGS) entry which is preliminary data.</text>
</comment>